<dbReference type="PANTHER" id="PTHR43135">
    <property type="entry name" value="ALPHA-D-RIBOSE 1-METHYLPHOSPHONATE 5-TRIPHOSPHATE DIPHOSPHATASE"/>
    <property type="match status" value="1"/>
</dbReference>
<feature type="chain" id="PRO_5011449358" evidence="2">
    <location>
        <begin position="22"/>
        <end position="563"/>
    </location>
</feature>
<protein>
    <submittedName>
        <fullName evidence="4">Imidazolonepropionase</fullName>
    </submittedName>
</protein>
<dbReference type="Pfam" id="PF01979">
    <property type="entry name" value="Amidohydro_1"/>
    <property type="match status" value="1"/>
</dbReference>
<evidence type="ECO:0000256" key="2">
    <source>
        <dbReference type="SAM" id="SignalP"/>
    </source>
</evidence>
<evidence type="ECO:0000259" key="3">
    <source>
        <dbReference type="Pfam" id="PF01979"/>
    </source>
</evidence>
<dbReference type="SUPFAM" id="SSF51556">
    <property type="entry name" value="Metallo-dependent hydrolases"/>
    <property type="match status" value="1"/>
</dbReference>
<dbReference type="EMBL" id="FNAH01000007">
    <property type="protein sequence ID" value="SDE50868.1"/>
    <property type="molecule type" value="Genomic_DNA"/>
</dbReference>
<dbReference type="RefSeq" id="WP_218132536.1">
    <property type="nucleotide sequence ID" value="NZ_FNAH01000007.1"/>
</dbReference>
<proteinExistence type="predicted"/>
<dbReference type="CDD" id="cd01299">
    <property type="entry name" value="Met_dep_hydrolase_A"/>
    <property type="match status" value="1"/>
</dbReference>
<evidence type="ECO:0000313" key="4">
    <source>
        <dbReference type="EMBL" id="SDE50868.1"/>
    </source>
</evidence>
<feature type="compositionally biased region" description="Low complexity" evidence="1">
    <location>
        <begin position="36"/>
        <end position="57"/>
    </location>
</feature>
<evidence type="ECO:0000313" key="5">
    <source>
        <dbReference type="Proteomes" id="UP000199344"/>
    </source>
</evidence>
<dbReference type="Gene3D" id="3.20.20.140">
    <property type="entry name" value="Metal-dependent hydrolases"/>
    <property type="match status" value="1"/>
</dbReference>
<feature type="compositionally biased region" description="Polar residues" evidence="1">
    <location>
        <begin position="23"/>
        <end position="35"/>
    </location>
</feature>
<dbReference type="AlphaFoldDB" id="A0A1G7DGZ6"/>
<sequence>MTKPVIIGLAAALMSSGAVFAQQDTAAQPDSADQTGQQSAPADAQAGAAGGDADPAQTEMPDAAEADITPQDVGVESTASDSDMTEMSADTGADAADGADAEEASGTTAADTTEAADASGSDAAEMPETQGASAQMADGAAGEAGPMVIVHAGTLLTNAAEAPLTEQSIVIRGDRIERIEAGYIEEDGAEIIDLSGGFVMPGMIDSHVHITSELNPQQRLQTVERADGDYALAGAVFGKRTLEAGFTTVQDVGGRGTSAIYALRDASQDYDLPIPRIRAAGWSLSVTGGHGDGRQGYNEDVAHVLHKDSVCDGADDCRRAVRDQIRKGADLIKITATGGVLSNTLAGVEQQFTDDELAAIVDAAGTMGRYVTAHAHGVNGINSALEAGVHSIEHGTYLDEESIALFTENDAVLVPTVVAGDFVARTARTATWMTEPQRIKSLQVGPQMLDMLRRAHQGGVTIAFGTDSGVSPHGENARELELMVEAGMSEQEVLEAATTTAAEHIQMAEDIGTLEEGKFADLIAVGGDPLQNISELRDVDFVMKGGRVFKEEDLDGPAAAGAD</sequence>
<keyword evidence="5" id="KW-1185">Reference proteome</keyword>
<keyword evidence="2" id="KW-0732">Signal</keyword>
<dbReference type="Gene3D" id="2.30.40.10">
    <property type="entry name" value="Urease, subunit C, domain 1"/>
    <property type="match status" value="1"/>
</dbReference>
<feature type="domain" description="Amidohydrolase-related" evidence="3">
    <location>
        <begin position="198"/>
        <end position="548"/>
    </location>
</feature>
<feature type="signal peptide" evidence="2">
    <location>
        <begin position="1"/>
        <end position="21"/>
    </location>
</feature>
<dbReference type="InterPro" id="IPR057744">
    <property type="entry name" value="OTAase-like"/>
</dbReference>
<accession>A0A1G7DGZ6</accession>
<dbReference type="InterPro" id="IPR032466">
    <property type="entry name" value="Metal_Hydrolase"/>
</dbReference>
<feature type="region of interest" description="Disordered" evidence="1">
    <location>
        <begin position="23"/>
        <end position="139"/>
    </location>
</feature>
<gene>
    <name evidence="4" type="ORF">SAMN05421538_107104</name>
</gene>
<dbReference type="STRING" id="591205.SAMN05421538_107104"/>
<dbReference type="PANTHER" id="PTHR43135:SF3">
    <property type="entry name" value="ALPHA-D-RIBOSE 1-METHYLPHOSPHONATE 5-TRIPHOSPHATE DIPHOSPHATASE"/>
    <property type="match status" value="1"/>
</dbReference>
<dbReference type="InterPro" id="IPR011059">
    <property type="entry name" value="Metal-dep_hydrolase_composite"/>
</dbReference>
<reference evidence="4 5" key="1">
    <citation type="submission" date="2016-10" db="EMBL/GenBank/DDBJ databases">
        <authorList>
            <person name="de Groot N.N."/>
        </authorList>
    </citation>
    <scope>NUCLEOTIDE SEQUENCE [LARGE SCALE GENOMIC DNA]</scope>
    <source>
        <strain evidence="4 5">DSM 22220</strain>
    </source>
</reference>
<dbReference type="GO" id="GO:0016810">
    <property type="term" value="F:hydrolase activity, acting on carbon-nitrogen (but not peptide) bonds"/>
    <property type="evidence" value="ECO:0007669"/>
    <property type="project" value="InterPro"/>
</dbReference>
<evidence type="ECO:0000256" key="1">
    <source>
        <dbReference type="SAM" id="MobiDB-lite"/>
    </source>
</evidence>
<dbReference type="Proteomes" id="UP000199344">
    <property type="component" value="Unassembled WGS sequence"/>
</dbReference>
<dbReference type="InterPro" id="IPR051781">
    <property type="entry name" value="Metallo-dep_Hydrolase"/>
</dbReference>
<dbReference type="InterPro" id="IPR006680">
    <property type="entry name" value="Amidohydro-rel"/>
</dbReference>
<dbReference type="SUPFAM" id="SSF51338">
    <property type="entry name" value="Composite domain of metallo-dependent hydrolases"/>
    <property type="match status" value="1"/>
</dbReference>
<feature type="compositionally biased region" description="Low complexity" evidence="1">
    <location>
        <begin position="104"/>
        <end position="124"/>
    </location>
</feature>
<name>A0A1G7DGZ6_9RHOB</name>
<organism evidence="4 5">
    <name type="scientific">Paracoccus isoporae</name>
    <dbReference type="NCBI Taxonomy" id="591205"/>
    <lineage>
        <taxon>Bacteria</taxon>
        <taxon>Pseudomonadati</taxon>
        <taxon>Pseudomonadota</taxon>
        <taxon>Alphaproteobacteria</taxon>
        <taxon>Rhodobacterales</taxon>
        <taxon>Paracoccaceae</taxon>
        <taxon>Paracoccus</taxon>
    </lineage>
</organism>